<protein>
    <submittedName>
        <fullName evidence="1">Uncharacterized protein</fullName>
    </submittedName>
</protein>
<dbReference type="EMBL" id="MFIE01000022">
    <property type="protein sequence ID" value="OGF82362.1"/>
    <property type="molecule type" value="Genomic_DNA"/>
</dbReference>
<dbReference type="AlphaFoldDB" id="A0A1F5X396"/>
<sequence>MALKTRDGQKRGLKIGDRIVFYEQGGSLVLRIADDEGVDMTWNKSTSKKDFNVEIRDKHELGRIASMMAELAGYEGVVERIKTVSDSYSCYKIVK</sequence>
<dbReference type="Proteomes" id="UP000178684">
    <property type="component" value="Unassembled WGS sequence"/>
</dbReference>
<gene>
    <name evidence="1" type="ORF">A3B18_00205</name>
</gene>
<proteinExistence type="predicted"/>
<reference evidence="1 2" key="1">
    <citation type="journal article" date="2016" name="Nat. Commun.">
        <title>Thousands of microbial genomes shed light on interconnected biogeochemical processes in an aquifer system.</title>
        <authorList>
            <person name="Anantharaman K."/>
            <person name="Brown C.T."/>
            <person name="Hug L.A."/>
            <person name="Sharon I."/>
            <person name="Castelle C.J."/>
            <person name="Probst A.J."/>
            <person name="Thomas B.C."/>
            <person name="Singh A."/>
            <person name="Wilkins M.J."/>
            <person name="Karaoz U."/>
            <person name="Brodie E.L."/>
            <person name="Williams K.H."/>
            <person name="Hubbard S.S."/>
            <person name="Banfield J.F."/>
        </authorList>
    </citation>
    <scope>NUCLEOTIDE SEQUENCE [LARGE SCALE GENOMIC DNA]</scope>
</reference>
<evidence type="ECO:0000313" key="1">
    <source>
        <dbReference type="EMBL" id="OGF82362.1"/>
    </source>
</evidence>
<name>A0A1F5X396_9BACT</name>
<comment type="caution">
    <text evidence="1">The sequence shown here is derived from an EMBL/GenBank/DDBJ whole genome shotgun (WGS) entry which is preliminary data.</text>
</comment>
<evidence type="ECO:0000313" key="2">
    <source>
        <dbReference type="Proteomes" id="UP000178684"/>
    </source>
</evidence>
<organism evidence="1 2">
    <name type="scientific">Candidatus Giovannonibacteria bacterium RIFCSPLOWO2_01_FULL_46_13</name>
    <dbReference type="NCBI Taxonomy" id="1798352"/>
    <lineage>
        <taxon>Bacteria</taxon>
        <taxon>Candidatus Giovannoniibacteriota</taxon>
    </lineage>
</organism>
<accession>A0A1F5X396</accession>